<protein>
    <submittedName>
        <fullName evidence="6">RRM domain-containing protein</fullName>
    </submittedName>
</protein>
<dbReference type="PANTHER" id="PTHR48032:SF6">
    <property type="entry name" value="RNA-BINDING (RRM_RBD_RNP MOTIFS) FAMILY PROTEIN"/>
    <property type="match status" value="1"/>
</dbReference>
<evidence type="ECO:0000259" key="4">
    <source>
        <dbReference type="PROSITE" id="PS50102"/>
    </source>
</evidence>
<evidence type="ECO:0000256" key="2">
    <source>
        <dbReference type="ARBA" id="ARBA00022884"/>
    </source>
</evidence>
<evidence type="ECO:0000313" key="6">
    <source>
        <dbReference type="WBParaSite" id="ACRNAN_Path_801.g3033.t1"/>
    </source>
</evidence>
<dbReference type="SMART" id="SM00360">
    <property type="entry name" value="RRM"/>
    <property type="match status" value="2"/>
</dbReference>
<dbReference type="InterPro" id="IPR035979">
    <property type="entry name" value="RBD_domain_sf"/>
</dbReference>
<dbReference type="GO" id="GO:0006417">
    <property type="term" value="P:regulation of translation"/>
    <property type="evidence" value="ECO:0007669"/>
    <property type="project" value="TreeGrafter"/>
</dbReference>
<dbReference type="InterPro" id="IPR012677">
    <property type="entry name" value="Nucleotide-bd_a/b_plait_sf"/>
</dbReference>
<organism evidence="5 6">
    <name type="scientific">Acrobeloides nanus</name>
    <dbReference type="NCBI Taxonomy" id="290746"/>
    <lineage>
        <taxon>Eukaryota</taxon>
        <taxon>Metazoa</taxon>
        <taxon>Ecdysozoa</taxon>
        <taxon>Nematoda</taxon>
        <taxon>Chromadorea</taxon>
        <taxon>Rhabditida</taxon>
        <taxon>Tylenchina</taxon>
        <taxon>Cephalobomorpha</taxon>
        <taxon>Cephaloboidea</taxon>
        <taxon>Cephalobidae</taxon>
        <taxon>Acrobeloides</taxon>
    </lineage>
</organism>
<dbReference type="Proteomes" id="UP000887540">
    <property type="component" value="Unplaced"/>
</dbReference>
<dbReference type="Gene3D" id="3.30.70.330">
    <property type="match status" value="2"/>
</dbReference>
<accession>A0A914CBY2</accession>
<dbReference type="GO" id="GO:0003729">
    <property type="term" value="F:mRNA binding"/>
    <property type="evidence" value="ECO:0007669"/>
    <property type="project" value="TreeGrafter"/>
</dbReference>
<keyword evidence="1" id="KW-0677">Repeat</keyword>
<dbReference type="AlphaFoldDB" id="A0A914CBY2"/>
<name>A0A914CBY2_9BILA</name>
<feature type="domain" description="RRM" evidence="4">
    <location>
        <begin position="11"/>
        <end position="88"/>
    </location>
</feature>
<evidence type="ECO:0000256" key="3">
    <source>
        <dbReference type="PROSITE-ProRule" id="PRU00176"/>
    </source>
</evidence>
<keyword evidence="5" id="KW-1185">Reference proteome</keyword>
<evidence type="ECO:0000256" key="1">
    <source>
        <dbReference type="ARBA" id="ARBA00022737"/>
    </source>
</evidence>
<proteinExistence type="predicted"/>
<sequence length="263" mass="30525">MDPQQSSSRSCRFFIGNLSEEVPEHILQTFCSNWGELKECKVMKEDDTGRSRGFGFVEFTQDISADRFEQAFPHIIYDRHLNVSRCGKIRQPLFRHAETKRILVSHPSSESSTHFLKYFSKFGPINKIIRDFGKEVPLVGYSFIDFTYPESVVKCLFEKQHTLDETNMVVYVRKIFTKEQTLRIFQKEREETYRTAREQTGSHSTSVEITNMRTQSLLKNKDVSVSTPAQTSQLASHQAGYLGYQKRENTEFDSNVSKHPRLA</sequence>
<dbReference type="CDD" id="cd00590">
    <property type="entry name" value="RRM_SF"/>
    <property type="match status" value="1"/>
</dbReference>
<dbReference type="SUPFAM" id="SSF54928">
    <property type="entry name" value="RNA-binding domain, RBD"/>
    <property type="match status" value="1"/>
</dbReference>
<dbReference type="InterPro" id="IPR000504">
    <property type="entry name" value="RRM_dom"/>
</dbReference>
<dbReference type="WBParaSite" id="ACRNAN_Path_801.g3033.t1">
    <property type="protein sequence ID" value="ACRNAN_Path_801.g3033.t1"/>
    <property type="gene ID" value="ACRNAN_Path_801.g3033"/>
</dbReference>
<dbReference type="PROSITE" id="PS50102">
    <property type="entry name" value="RRM"/>
    <property type="match status" value="1"/>
</dbReference>
<reference evidence="6" key="1">
    <citation type="submission" date="2022-11" db="UniProtKB">
        <authorList>
            <consortium name="WormBaseParasite"/>
        </authorList>
    </citation>
    <scope>IDENTIFICATION</scope>
</reference>
<dbReference type="PANTHER" id="PTHR48032">
    <property type="entry name" value="RNA-BINDING PROTEIN MUSASHI HOMOLOG RBP6"/>
    <property type="match status" value="1"/>
</dbReference>
<keyword evidence="2 3" id="KW-0694">RNA-binding</keyword>
<evidence type="ECO:0000313" key="5">
    <source>
        <dbReference type="Proteomes" id="UP000887540"/>
    </source>
</evidence>
<dbReference type="Pfam" id="PF00076">
    <property type="entry name" value="RRM_1"/>
    <property type="match status" value="1"/>
</dbReference>